<sequence>MAPARGRGSARQAGKPPAPPARKQQGAVGSSPSSGGGATGSGLVQVECFKCCRPGHFQVSCTAESICVICGKEGHHSATCPSKGKEPELAMMGHAISGEGFFYVDFDDEEDSLSNAAIITFPGVALTVAGLEQ</sequence>
<evidence type="ECO:0000256" key="1">
    <source>
        <dbReference type="PROSITE-ProRule" id="PRU00047"/>
    </source>
</evidence>
<comment type="caution">
    <text evidence="4">The sequence shown here is derived from an EMBL/GenBank/DDBJ whole genome shotgun (WGS) entry which is preliminary data.</text>
</comment>
<dbReference type="InterPro" id="IPR001878">
    <property type="entry name" value="Znf_CCHC"/>
</dbReference>
<dbReference type="PANTHER" id="PTHR33170:SF2">
    <property type="entry name" value="OS12G0531500 PROTEIN"/>
    <property type="match status" value="1"/>
</dbReference>
<evidence type="ECO:0000256" key="2">
    <source>
        <dbReference type="SAM" id="MobiDB-lite"/>
    </source>
</evidence>
<keyword evidence="1" id="KW-0863">Zinc-finger</keyword>
<dbReference type="PANTHER" id="PTHR33170">
    <property type="entry name" value="DUF4283 DOMAIN-CONTAINING PROTEIN-RELATED"/>
    <property type="match status" value="1"/>
</dbReference>
<keyword evidence="5" id="KW-1185">Reference proteome</keyword>
<evidence type="ECO:0000313" key="4">
    <source>
        <dbReference type="EMBL" id="KAK1626455.1"/>
    </source>
</evidence>
<gene>
    <name evidence="4" type="ORF">QYE76_000770</name>
</gene>
<organism evidence="4 5">
    <name type="scientific">Lolium multiflorum</name>
    <name type="common">Italian ryegrass</name>
    <name type="synonym">Lolium perenne subsp. multiflorum</name>
    <dbReference type="NCBI Taxonomy" id="4521"/>
    <lineage>
        <taxon>Eukaryota</taxon>
        <taxon>Viridiplantae</taxon>
        <taxon>Streptophyta</taxon>
        <taxon>Embryophyta</taxon>
        <taxon>Tracheophyta</taxon>
        <taxon>Spermatophyta</taxon>
        <taxon>Magnoliopsida</taxon>
        <taxon>Liliopsida</taxon>
        <taxon>Poales</taxon>
        <taxon>Poaceae</taxon>
        <taxon>BOP clade</taxon>
        <taxon>Pooideae</taxon>
        <taxon>Poodae</taxon>
        <taxon>Poeae</taxon>
        <taxon>Poeae Chloroplast Group 2 (Poeae type)</taxon>
        <taxon>Loliodinae</taxon>
        <taxon>Loliinae</taxon>
        <taxon>Lolium</taxon>
    </lineage>
</organism>
<proteinExistence type="predicted"/>
<dbReference type="PROSITE" id="PS50158">
    <property type="entry name" value="ZF_CCHC"/>
    <property type="match status" value="1"/>
</dbReference>
<feature type="region of interest" description="Disordered" evidence="2">
    <location>
        <begin position="1"/>
        <end position="40"/>
    </location>
</feature>
<dbReference type="AlphaFoldDB" id="A0AAD8RKJ2"/>
<reference evidence="4" key="1">
    <citation type="submission" date="2023-07" db="EMBL/GenBank/DDBJ databases">
        <title>A chromosome-level genome assembly of Lolium multiflorum.</title>
        <authorList>
            <person name="Chen Y."/>
            <person name="Copetti D."/>
            <person name="Kolliker R."/>
            <person name="Studer B."/>
        </authorList>
    </citation>
    <scope>NUCLEOTIDE SEQUENCE</scope>
    <source>
        <strain evidence="4">02402/16</strain>
        <tissue evidence="4">Leaf</tissue>
    </source>
</reference>
<dbReference type="SMART" id="SM00343">
    <property type="entry name" value="ZnF_C2HC"/>
    <property type="match status" value="2"/>
</dbReference>
<dbReference type="GO" id="GO:0003676">
    <property type="term" value="F:nucleic acid binding"/>
    <property type="evidence" value="ECO:0007669"/>
    <property type="project" value="InterPro"/>
</dbReference>
<protein>
    <recommendedName>
        <fullName evidence="3">CCHC-type domain-containing protein</fullName>
    </recommendedName>
</protein>
<dbReference type="Proteomes" id="UP001231189">
    <property type="component" value="Unassembled WGS sequence"/>
</dbReference>
<dbReference type="GO" id="GO:0008270">
    <property type="term" value="F:zinc ion binding"/>
    <property type="evidence" value="ECO:0007669"/>
    <property type="project" value="UniProtKB-KW"/>
</dbReference>
<feature type="domain" description="CCHC-type" evidence="3">
    <location>
        <begin position="67"/>
        <end position="82"/>
    </location>
</feature>
<name>A0AAD8RKJ2_LOLMU</name>
<dbReference type="InterPro" id="IPR036875">
    <property type="entry name" value="Znf_CCHC_sf"/>
</dbReference>
<keyword evidence="1" id="KW-0862">Zinc</keyword>
<evidence type="ECO:0000259" key="3">
    <source>
        <dbReference type="PROSITE" id="PS50158"/>
    </source>
</evidence>
<dbReference type="EMBL" id="JAUUTY010000005">
    <property type="protein sequence ID" value="KAK1626455.1"/>
    <property type="molecule type" value="Genomic_DNA"/>
</dbReference>
<evidence type="ECO:0000313" key="5">
    <source>
        <dbReference type="Proteomes" id="UP001231189"/>
    </source>
</evidence>
<dbReference type="Gene3D" id="4.10.60.10">
    <property type="entry name" value="Zinc finger, CCHC-type"/>
    <property type="match status" value="1"/>
</dbReference>
<accession>A0AAD8RKJ2</accession>
<dbReference type="SUPFAM" id="SSF57756">
    <property type="entry name" value="Retrovirus zinc finger-like domains"/>
    <property type="match status" value="1"/>
</dbReference>
<keyword evidence="1" id="KW-0479">Metal-binding</keyword>